<reference evidence="2 3" key="1">
    <citation type="submission" date="2017-09" db="EMBL/GenBank/DDBJ databases">
        <title>Depth-based differentiation of microbial function through sediment-hosted aquifers and enrichment of novel symbionts in the deep terrestrial subsurface.</title>
        <authorList>
            <person name="Probst A.J."/>
            <person name="Ladd B."/>
            <person name="Jarett J.K."/>
            <person name="Geller-Mcgrath D.E."/>
            <person name="Sieber C.M."/>
            <person name="Emerson J.B."/>
            <person name="Anantharaman K."/>
            <person name="Thomas B.C."/>
            <person name="Malmstrom R."/>
            <person name="Stieglmeier M."/>
            <person name="Klingl A."/>
            <person name="Woyke T."/>
            <person name="Ryan C.M."/>
            <person name="Banfield J.F."/>
        </authorList>
    </citation>
    <scope>NUCLEOTIDE SEQUENCE [LARGE SCALE GENOMIC DNA]</scope>
    <source>
        <strain evidence="2">CG17_big_fil_post_rev_8_21_14_2_50_48_46</strain>
    </source>
</reference>
<dbReference type="EMBL" id="PFFQ01000063">
    <property type="protein sequence ID" value="PIW14204.1"/>
    <property type="molecule type" value="Genomic_DNA"/>
</dbReference>
<protein>
    <submittedName>
        <fullName evidence="2">Uncharacterized protein</fullName>
    </submittedName>
</protein>
<evidence type="ECO:0000313" key="3">
    <source>
        <dbReference type="Proteomes" id="UP000231019"/>
    </source>
</evidence>
<dbReference type="Proteomes" id="UP000231019">
    <property type="component" value="Unassembled WGS sequence"/>
</dbReference>
<proteinExistence type="predicted"/>
<name>A0A2M7FY36_9BACT</name>
<feature type="signal peptide" evidence="1">
    <location>
        <begin position="1"/>
        <end position="25"/>
    </location>
</feature>
<dbReference type="AlphaFoldDB" id="A0A2M7FY36"/>
<sequence>MCQAKIILSMVLAISTLGSTLPASAHEDTENWLSASAKQESNFRLIPSKVVGVNDAEREAGVIGFKDLLPHLQKVNERFHIFSPQAYQHFVENFHYPFRQSFDLNEKKPPTQVVLHWTANKRTDIPLYTLSAFLRRMQRGRVVERPHAYKNVSNYFLTGNIAQTESGAQAQLVKMTRGDLSHGGDIPRVTAYPTGDAWDDNKYDGRGAIGIEIESPDFTTFYQNSSQREKLHNFLILVLKERGVLKQFQEIRESAAWDDLLKIHAYLSQNLKALDVQSNGGIPRNWQLLHLISRNIPGIQSESLKTAESIFQFISGHGVIAHEYNRRMVQAGRPKEADYDKIDFTGPHVFLVAMDLLKSEMHYLGNEAYQNYDLATQRLIDAQKQTRTVSDLSPVSHDVGSISGPPLLFYQAFPSSDEPNAVHEPH</sequence>
<keyword evidence="1" id="KW-0732">Signal</keyword>
<evidence type="ECO:0000313" key="2">
    <source>
        <dbReference type="EMBL" id="PIW14204.1"/>
    </source>
</evidence>
<feature type="chain" id="PRO_5014760073" evidence="1">
    <location>
        <begin position="26"/>
        <end position="426"/>
    </location>
</feature>
<evidence type="ECO:0000256" key="1">
    <source>
        <dbReference type="SAM" id="SignalP"/>
    </source>
</evidence>
<accession>A0A2M7FY36</accession>
<organism evidence="2 3">
    <name type="scientific">bacterium (Candidatus Blackallbacteria) CG17_big_fil_post_rev_8_21_14_2_50_48_46</name>
    <dbReference type="NCBI Taxonomy" id="2014261"/>
    <lineage>
        <taxon>Bacteria</taxon>
        <taxon>Candidatus Blackallbacteria</taxon>
    </lineage>
</organism>
<gene>
    <name evidence="2" type="ORF">COW36_22775</name>
</gene>
<comment type="caution">
    <text evidence="2">The sequence shown here is derived from an EMBL/GenBank/DDBJ whole genome shotgun (WGS) entry which is preliminary data.</text>
</comment>